<accession>A0ABS8SGX9</accession>
<evidence type="ECO:0000256" key="2">
    <source>
        <dbReference type="ARBA" id="ARBA00006801"/>
    </source>
</evidence>
<keyword evidence="6" id="KW-1185">Reference proteome</keyword>
<sequence>MLPRLNLGLKLCAYGYQEELGRGDSVSKLHCDISDAVNILTHTTKVNVDHEQHEIIEKLRKQQAIEDSRLCQA</sequence>
<keyword evidence="3" id="KW-0479">Metal-binding</keyword>
<comment type="subcellular location">
    <subcellularLocation>
        <location evidence="1">Nucleus</location>
    </subcellularLocation>
</comment>
<dbReference type="Proteomes" id="UP000823775">
    <property type="component" value="Unassembled WGS sequence"/>
</dbReference>
<evidence type="ECO:0000256" key="4">
    <source>
        <dbReference type="ARBA" id="ARBA00023242"/>
    </source>
</evidence>
<reference evidence="5 6" key="1">
    <citation type="journal article" date="2021" name="BMC Genomics">
        <title>Datura genome reveals duplications of psychoactive alkaloid biosynthetic genes and high mutation rate following tissue culture.</title>
        <authorList>
            <person name="Rajewski A."/>
            <person name="Carter-House D."/>
            <person name="Stajich J."/>
            <person name="Litt A."/>
        </authorList>
    </citation>
    <scope>NUCLEOTIDE SEQUENCE [LARGE SCALE GENOMIC DNA]</scope>
    <source>
        <strain evidence="5">AR-01</strain>
    </source>
</reference>
<dbReference type="PANTHER" id="PTHR12549">
    <property type="entry name" value="JMJC DOMAIN-CONTAINING HISTONE DEMETHYLATION PROTEIN"/>
    <property type="match status" value="1"/>
</dbReference>
<dbReference type="InterPro" id="IPR045109">
    <property type="entry name" value="LSDs-like"/>
</dbReference>
<gene>
    <name evidence="5" type="ORF">HAX54_037098</name>
</gene>
<dbReference type="PANTHER" id="PTHR12549:SF38">
    <property type="entry name" value="JMJC DOMAIN-CONTAINING HISTONE DEMETHYLASE 2, ISOFORM A"/>
    <property type="match status" value="1"/>
</dbReference>
<organism evidence="5 6">
    <name type="scientific">Datura stramonium</name>
    <name type="common">Jimsonweed</name>
    <name type="synonym">Common thornapple</name>
    <dbReference type="NCBI Taxonomy" id="4076"/>
    <lineage>
        <taxon>Eukaryota</taxon>
        <taxon>Viridiplantae</taxon>
        <taxon>Streptophyta</taxon>
        <taxon>Embryophyta</taxon>
        <taxon>Tracheophyta</taxon>
        <taxon>Spermatophyta</taxon>
        <taxon>Magnoliopsida</taxon>
        <taxon>eudicotyledons</taxon>
        <taxon>Gunneridae</taxon>
        <taxon>Pentapetalae</taxon>
        <taxon>asterids</taxon>
        <taxon>lamiids</taxon>
        <taxon>Solanales</taxon>
        <taxon>Solanaceae</taxon>
        <taxon>Solanoideae</taxon>
        <taxon>Datureae</taxon>
        <taxon>Datura</taxon>
    </lineage>
</organism>
<protein>
    <submittedName>
        <fullName evidence="5">Uncharacterized protein</fullName>
    </submittedName>
</protein>
<evidence type="ECO:0000313" key="6">
    <source>
        <dbReference type="Proteomes" id="UP000823775"/>
    </source>
</evidence>
<name>A0ABS8SGX9_DATST</name>
<comment type="similarity">
    <text evidence="2">Belongs to the JARID1 histone demethylase family.</text>
</comment>
<dbReference type="Gene3D" id="2.60.120.650">
    <property type="entry name" value="Cupin"/>
    <property type="match status" value="1"/>
</dbReference>
<proteinExistence type="inferred from homology"/>
<evidence type="ECO:0000256" key="3">
    <source>
        <dbReference type="ARBA" id="ARBA00022723"/>
    </source>
</evidence>
<dbReference type="EMBL" id="JACEIK010000494">
    <property type="protein sequence ID" value="MCD7458076.1"/>
    <property type="molecule type" value="Genomic_DNA"/>
</dbReference>
<evidence type="ECO:0000256" key="1">
    <source>
        <dbReference type="ARBA" id="ARBA00004123"/>
    </source>
</evidence>
<comment type="caution">
    <text evidence="5">The sequence shown here is derived from an EMBL/GenBank/DDBJ whole genome shotgun (WGS) entry which is preliminary data.</text>
</comment>
<keyword evidence="4" id="KW-0539">Nucleus</keyword>
<evidence type="ECO:0000313" key="5">
    <source>
        <dbReference type="EMBL" id="MCD7458076.1"/>
    </source>
</evidence>